<feature type="compositionally biased region" description="Basic and acidic residues" evidence="10">
    <location>
        <begin position="202"/>
        <end position="247"/>
    </location>
</feature>
<dbReference type="NCBIfam" id="TIGR00570">
    <property type="entry name" value="cdk7"/>
    <property type="match status" value="1"/>
</dbReference>
<dbReference type="PROSITE" id="PS50089">
    <property type="entry name" value="ZF_RING_2"/>
    <property type="match status" value="1"/>
</dbReference>
<comment type="subcellular location">
    <subcellularLocation>
        <location evidence="1">Nucleus</location>
    </subcellularLocation>
</comment>
<dbReference type="Pfam" id="PF17121">
    <property type="entry name" value="zf-C3HC4_5"/>
    <property type="match status" value="1"/>
</dbReference>
<name>A0A0P9GZB4_RHOGW</name>
<feature type="region of interest" description="Disordered" evidence="10">
    <location>
        <begin position="267"/>
        <end position="287"/>
    </location>
</feature>
<dbReference type="GO" id="GO:0008270">
    <property type="term" value="F:zinc ion binding"/>
    <property type="evidence" value="ECO:0007669"/>
    <property type="project" value="UniProtKB-KW"/>
</dbReference>
<dbReference type="Pfam" id="PF06391">
    <property type="entry name" value="MAT1"/>
    <property type="match status" value="1"/>
</dbReference>
<dbReference type="GeneID" id="28978294"/>
<feature type="domain" description="RING-type" evidence="11">
    <location>
        <begin position="69"/>
        <end position="112"/>
    </location>
</feature>
<evidence type="ECO:0000256" key="10">
    <source>
        <dbReference type="SAM" id="MobiDB-lite"/>
    </source>
</evidence>
<proteinExistence type="predicted"/>
<dbReference type="OrthoDB" id="5963at2759"/>
<dbReference type="RefSeq" id="XP_018268788.1">
    <property type="nucleotide sequence ID" value="XM_018417846.1"/>
</dbReference>
<feature type="region of interest" description="Disordered" evidence="10">
    <location>
        <begin position="1"/>
        <end position="57"/>
    </location>
</feature>
<dbReference type="InterPro" id="IPR001841">
    <property type="entry name" value="Znf_RING"/>
</dbReference>
<evidence type="ECO:0000256" key="7">
    <source>
        <dbReference type="ARBA" id="ARBA00029873"/>
    </source>
</evidence>
<evidence type="ECO:0000256" key="6">
    <source>
        <dbReference type="ARBA" id="ARBA00023242"/>
    </source>
</evidence>
<feature type="compositionally biased region" description="Low complexity" evidence="10">
    <location>
        <begin position="17"/>
        <end position="39"/>
    </location>
</feature>
<evidence type="ECO:0000256" key="5">
    <source>
        <dbReference type="ARBA" id="ARBA00022833"/>
    </source>
</evidence>
<dbReference type="InterPro" id="IPR013083">
    <property type="entry name" value="Znf_RING/FYVE/PHD"/>
</dbReference>
<reference evidence="12 13" key="1">
    <citation type="journal article" date="2015" name="Front. Microbiol.">
        <title>Genome sequence of the plant growth promoting endophytic yeast Rhodotorula graminis WP1.</title>
        <authorList>
            <person name="Firrincieli A."/>
            <person name="Otillar R."/>
            <person name="Salamov A."/>
            <person name="Schmutz J."/>
            <person name="Khan Z."/>
            <person name="Redman R.S."/>
            <person name="Fleck N.D."/>
            <person name="Lindquist E."/>
            <person name="Grigoriev I.V."/>
            <person name="Doty S.L."/>
        </authorList>
    </citation>
    <scope>NUCLEOTIDE SEQUENCE [LARGE SCALE GENOMIC DNA]</scope>
    <source>
        <strain evidence="12 13">WP1</strain>
    </source>
</reference>
<evidence type="ECO:0000313" key="13">
    <source>
        <dbReference type="Proteomes" id="UP000053890"/>
    </source>
</evidence>
<dbReference type="STRING" id="578459.A0A0P9GZB4"/>
<dbReference type="AlphaFoldDB" id="A0A0P9GZB4"/>
<protein>
    <recommendedName>
        <fullName evidence="2">RNA polymerase II transcription factor B subunit 3</fullName>
    </recommendedName>
    <alternativeName>
        <fullName evidence="8">RNA polymerase II transcription factor B 38 kDa subunit</fullName>
    </alternativeName>
    <alternativeName>
        <fullName evidence="7">RNA polymerase II transcription factor B p38 subunit</fullName>
    </alternativeName>
</protein>
<feature type="region of interest" description="Disordered" evidence="10">
    <location>
        <begin position="196"/>
        <end position="247"/>
    </location>
</feature>
<evidence type="ECO:0000256" key="8">
    <source>
        <dbReference type="ARBA" id="ARBA00033277"/>
    </source>
</evidence>
<dbReference type="GO" id="GO:0006289">
    <property type="term" value="P:nucleotide-excision repair"/>
    <property type="evidence" value="ECO:0007669"/>
    <property type="project" value="InterPro"/>
</dbReference>
<keyword evidence="6" id="KW-0539">Nucleus</keyword>
<dbReference type="GO" id="GO:0006357">
    <property type="term" value="P:regulation of transcription by RNA polymerase II"/>
    <property type="evidence" value="ECO:0007669"/>
    <property type="project" value="TreeGrafter"/>
</dbReference>
<dbReference type="Gene3D" id="3.30.40.10">
    <property type="entry name" value="Zinc/RING finger domain, C3HC4 (zinc finger)"/>
    <property type="match status" value="1"/>
</dbReference>
<accession>A0A0P9GZB4</accession>
<evidence type="ECO:0000256" key="9">
    <source>
        <dbReference type="PROSITE-ProRule" id="PRU00175"/>
    </source>
</evidence>
<dbReference type="InterPro" id="IPR017907">
    <property type="entry name" value="Znf_RING_CS"/>
</dbReference>
<evidence type="ECO:0000256" key="3">
    <source>
        <dbReference type="ARBA" id="ARBA00022723"/>
    </source>
</evidence>
<dbReference type="GO" id="GO:0061575">
    <property type="term" value="F:cyclin-dependent protein serine/threonine kinase activator activity"/>
    <property type="evidence" value="ECO:0007669"/>
    <property type="project" value="InterPro"/>
</dbReference>
<dbReference type="SUPFAM" id="SSF57850">
    <property type="entry name" value="RING/U-box"/>
    <property type="match status" value="1"/>
</dbReference>
<dbReference type="InterPro" id="IPR004575">
    <property type="entry name" value="MAT1/Tfb3"/>
</dbReference>
<keyword evidence="3" id="KW-0479">Metal-binding</keyword>
<dbReference type="PROSITE" id="PS00518">
    <property type="entry name" value="ZF_RING_1"/>
    <property type="match status" value="1"/>
</dbReference>
<dbReference type="GO" id="GO:0070985">
    <property type="term" value="C:transcription factor TFIIK complex"/>
    <property type="evidence" value="ECO:0007669"/>
    <property type="project" value="UniProtKB-ARBA"/>
</dbReference>
<dbReference type="SMART" id="SM00184">
    <property type="entry name" value="RING"/>
    <property type="match status" value="1"/>
</dbReference>
<evidence type="ECO:0000259" key="11">
    <source>
        <dbReference type="PROSITE" id="PS50089"/>
    </source>
</evidence>
<gene>
    <name evidence="12" type="ORF">RHOBADRAFT_55433</name>
</gene>
<dbReference type="PANTHER" id="PTHR12683">
    <property type="entry name" value="CDK-ACTIVATING KINASE ASSEMBLY FACTOR MAT1"/>
    <property type="match status" value="1"/>
</dbReference>
<dbReference type="EMBL" id="KQ474085">
    <property type="protein sequence ID" value="KPV72739.1"/>
    <property type="molecule type" value="Genomic_DNA"/>
</dbReference>
<evidence type="ECO:0000256" key="4">
    <source>
        <dbReference type="ARBA" id="ARBA00022771"/>
    </source>
</evidence>
<keyword evidence="5" id="KW-0862">Zinc</keyword>
<sequence>MSTPKPRFFLGSKRGGASTSSSRNPPASSSSSRATPGGSKAPPPPPDAPILNPEGDRRITEFSSPDDVCGVCKNDRYLNPKLRLMVSKCYHKMCESCLDRLFSLGPEPCPVCGQTIRKNQFQPQIFENLEVQKEVAVRKRTAKIFNKLPEDFASLEAYNDYLEEYEAITFSLIHSIGSDLATTEAKIRSYELQNRQSIEDNEERRARDKDDLERRERGEREWRESERRRYIEEEERREREREEERRRIVDELGSSDASAAQILALHRKRSTARNFSPPTSSSTDPSLKLKFLANLAGPSSSSQPPPEAAYDPLLDPLSDLSLYAPAAAPFSILPRRSHAAAGAPTYDPTLGALVREAGRDDSGGFRAEEVWEKAVRCALGGLWDAPRGWSSAAEGAAGAVGGTTSMEVDVGA</sequence>
<organism evidence="12 13">
    <name type="scientific">Rhodotorula graminis (strain WP1)</name>
    <dbReference type="NCBI Taxonomy" id="578459"/>
    <lineage>
        <taxon>Eukaryota</taxon>
        <taxon>Fungi</taxon>
        <taxon>Dikarya</taxon>
        <taxon>Basidiomycota</taxon>
        <taxon>Pucciniomycotina</taxon>
        <taxon>Microbotryomycetes</taxon>
        <taxon>Sporidiobolales</taxon>
        <taxon>Sporidiobolaceae</taxon>
        <taxon>Rhodotorula</taxon>
    </lineage>
</organism>
<dbReference type="FunFam" id="3.30.40.10:FF:000037">
    <property type="entry name" value="Cdk-activating kinase assembly factor MAT1, centre"/>
    <property type="match status" value="1"/>
</dbReference>
<evidence type="ECO:0000256" key="2">
    <source>
        <dbReference type="ARBA" id="ARBA00022257"/>
    </source>
</evidence>
<evidence type="ECO:0000313" key="12">
    <source>
        <dbReference type="EMBL" id="KPV72739.1"/>
    </source>
</evidence>
<dbReference type="Proteomes" id="UP000053890">
    <property type="component" value="Unassembled WGS sequence"/>
</dbReference>
<keyword evidence="13" id="KW-1185">Reference proteome</keyword>
<dbReference type="InterPro" id="IPR015877">
    <property type="entry name" value="MAT1_centre"/>
</dbReference>
<keyword evidence="4 9" id="KW-0863">Zinc-finger</keyword>
<evidence type="ECO:0000256" key="1">
    <source>
        <dbReference type="ARBA" id="ARBA00004123"/>
    </source>
</evidence>
<feature type="compositionally biased region" description="Low complexity" evidence="10">
    <location>
        <begin position="276"/>
        <end position="286"/>
    </location>
</feature>
<dbReference type="PANTHER" id="PTHR12683:SF13">
    <property type="entry name" value="CDK-ACTIVATING KINASE ASSEMBLY FACTOR MAT1"/>
    <property type="match status" value="1"/>
</dbReference>